<accession>A0A3E3EA44</accession>
<evidence type="ECO:0000313" key="3">
    <source>
        <dbReference type="Proteomes" id="UP000261032"/>
    </source>
</evidence>
<feature type="compositionally biased region" description="Basic and acidic residues" evidence="1">
    <location>
        <begin position="137"/>
        <end position="160"/>
    </location>
</feature>
<organism evidence="2 3">
    <name type="scientific">Thomasclavelia ramosa</name>
    <dbReference type="NCBI Taxonomy" id="1547"/>
    <lineage>
        <taxon>Bacteria</taxon>
        <taxon>Bacillati</taxon>
        <taxon>Bacillota</taxon>
        <taxon>Erysipelotrichia</taxon>
        <taxon>Erysipelotrichales</taxon>
        <taxon>Coprobacillaceae</taxon>
        <taxon>Thomasclavelia</taxon>
    </lineage>
</organism>
<feature type="region of interest" description="Disordered" evidence="1">
    <location>
        <begin position="133"/>
        <end position="160"/>
    </location>
</feature>
<sequence>MDMEFDENRLRMIQQRLKEESVKIEYNELNDTFDIINADGKTLEQVERTDFDIIGRASVEDTKVSRHIPIDNKAYEYLEKLKKMSTEELEEEKRHIFNNMFDLGDDLNGNNLAFRDLELALITGRDLDGYDIPNDTPAERIAEEKQINERNEGDSNDIER</sequence>
<gene>
    <name evidence="2" type="ORF">DXB93_14325</name>
</gene>
<comment type="caution">
    <text evidence="2">The sequence shown here is derived from an EMBL/GenBank/DDBJ whole genome shotgun (WGS) entry which is preliminary data.</text>
</comment>
<reference evidence="2 3" key="1">
    <citation type="submission" date="2018-08" db="EMBL/GenBank/DDBJ databases">
        <title>A genome reference for cultivated species of the human gut microbiota.</title>
        <authorList>
            <person name="Zou Y."/>
            <person name="Xue W."/>
            <person name="Luo G."/>
        </authorList>
    </citation>
    <scope>NUCLEOTIDE SEQUENCE [LARGE SCALE GENOMIC DNA]</scope>
    <source>
        <strain evidence="2 3">OM06-4</strain>
    </source>
</reference>
<dbReference type="Proteomes" id="UP000261032">
    <property type="component" value="Unassembled WGS sequence"/>
</dbReference>
<protein>
    <submittedName>
        <fullName evidence="2">Uncharacterized protein</fullName>
    </submittedName>
</protein>
<name>A0A3E3EA44_9FIRM</name>
<dbReference type="AlphaFoldDB" id="A0A3E3EA44"/>
<proteinExistence type="predicted"/>
<evidence type="ECO:0000313" key="2">
    <source>
        <dbReference type="EMBL" id="RGD81494.1"/>
    </source>
</evidence>
<dbReference type="EMBL" id="QUSL01000027">
    <property type="protein sequence ID" value="RGD81494.1"/>
    <property type="molecule type" value="Genomic_DNA"/>
</dbReference>
<dbReference type="RefSeq" id="WP_117582223.1">
    <property type="nucleotide sequence ID" value="NZ_QUSL01000027.1"/>
</dbReference>
<evidence type="ECO:0000256" key="1">
    <source>
        <dbReference type="SAM" id="MobiDB-lite"/>
    </source>
</evidence>